<sequence>MTCLVRVDRNALFLGEEAQIRFTRILRLPESGTYALPPGLREFPLRRVEDSPDTVPPEWLAKGGVRRRPGFGSEIYERHNELGSVPPIMDCGRMPP</sequence>
<accession>A0ABN0VDP4</accession>
<reference evidence="1 2" key="1">
    <citation type="journal article" date="2019" name="Int. J. Syst. Evol. Microbiol.">
        <title>The Global Catalogue of Microorganisms (GCM) 10K type strain sequencing project: providing services to taxonomists for standard genome sequencing and annotation.</title>
        <authorList>
            <consortium name="The Broad Institute Genomics Platform"/>
            <consortium name="The Broad Institute Genome Sequencing Center for Infectious Disease"/>
            <person name="Wu L."/>
            <person name="Ma J."/>
        </authorList>
    </citation>
    <scope>NUCLEOTIDE SEQUENCE [LARGE SCALE GENOMIC DNA]</scope>
    <source>
        <strain evidence="1 2">JCM 4505</strain>
    </source>
</reference>
<gene>
    <name evidence="1" type="ORF">GCM10010302_31940</name>
</gene>
<dbReference type="Proteomes" id="UP001501867">
    <property type="component" value="Unassembled WGS sequence"/>
</dbReference>
<proteinExistence type="predicted"/>
<organism evidence="1 2">
    <name type="scientific">Streptomyces polychromogenes</name>
    <dbReference type="NCBI Taxonomy" id="67342"/>
    <lineage>
        <taxon>Bacteria</taxon>
        <taxon>Bacillati</taxon>
        <taxon>Actinomycetota</taxon>
        <taxon>Actinomycetes</taxon>
        <taxon>Kitasatosporales</taxon>
        <taxon>Streptomycetaceae</taxon>
        <taxon>Streptomyces</taxon>
    </lineage>
</organism>
<evidence type="ECO:0000313" key="1">
    <source>
        <dbReference type="EMBL" id="GAA0290996.1"/>
    </source>
</evidence>
<name>A0ABN0VDP4_9ACTN</name>
<keyword evidence="2" id="KW-1185">Reference proteome</keyword>
<evidence type="ECO:0000313" key="2">
    <source>
        <dbReference type="Proteomes" id="UP001501867"/>
    </source>
</evidence>
<dbReference type="EMBL" id="BAAABV010000015">
    <property type="protein sequence ID" value="GAA0290996.1"/>
    <property type="molecule type" value="Genomic_DNA"/>
</dbReference>
<comment type="caution">
    <text evidence="1">The sequence shown here is derived from an EMBL/GenBank/DDBJ whole genome shotgun (WGS) entry which is preliminary data.</text>
</comment>
<protein>
    <submittedName>
        <fullName evidence="1">Uncharacterized protein</fullName>
    </submittedName>
</protein>